<protein>
    <submittedName>
        <fullName evidence="2">Uncharacterized protein</fullName>
    </submittedName>
</protein>
<feature type="transmembrane region" description="Helical" evidence="1">
    <location>
        <begin position="12"/>
        <end position="29"/>
    </location>
</feature>
<dbReference type="EMBL" id="QLMI01000005">
    <property type="protein sequence ID" value="RAK21634.1"/>
    <property type="molecule type" value="Genomic_DNA"/>
</dbReference>
<keyword evidence="1" id="KW-0812">Transmembrane</keyword>
<proteinExistence type="predicted"/>
<dbReference type="Proteomes" id="UP000249620">
    <property type="component" value="Unassembled WGS sequence"/>
</dbReference>
<dbReference type="OrthoDB" id="1368261at2"/>
<keyword evidence="1" id="KW-1133">Transmembrane helix</keyword>
<dbReference type="AlphaFoldDB" id="A0A327YKS7"/>
<sequence>MEKFLESLLKYFSLIIAIPPIFGAIWQLIELSKMSLSYIRFFSVSQLIPDGILTLVVILLFFLWIIYTPKEIFSEEINTENKEITTTYFDVKKPKKYLGILFIIISFLIMGVWYEKITNFFLDNINQSFSFFLAVPLNFLIFVLIFYLEIISIENLKPYSEKKILEPLRYFLFSILGFFTMSVVLKYYSEFNKQMLFPNNLVNIKKVENDIKTKYPNTTVKLKYLNDKYIFYSITDKKKNEKIKIVKFDNLFEE</sequence>
<feature type="transmembrane region" description="Helical" evidence="1">
    <location>
        <begin position="129"/>
        <end position="148"/>
    </location>
</feature>
<feature type="transmembrane region" description="Helical" evidence="1">
    <location>
        <begin position="97"/>
        <end position="117"/>
    </location>
</feature>
<name>A0A327YKS7_9FLAO</name>
<gene>
    <name evidence="2" type="ORF">B0I03_10566</name>
</gene>
<evidence type="ECO:0000313" key="2">
    <source>
        <dbReference type="EMBL" id="RAK21634.1"/>
    </source>
</evidence>
<dbReference type="RefSeq" id="WP_111567091.1">
    <property type="nucleotide sequence ID" value="NZ_QLMI01000005.1"/>
</dbReference>
<reference evidence="2 3" key="1">
    <citation type="submission" date="2018-06" db="EMBL/GenBank/DDBJ databases">
        <title>Genomic Encyclopedia of Type Strains, Phase III (KMG-III): the genomes of soil and plant-associated and newly described type strains.</title>
        <authorList>
            <person name="Whitman W."/>
        </authorList>
    </citation>
    <scope>NUCLEOTIDE SEQUENCE [LARGE SCALE GENOMIC DNA]</scope>
    <source>
        <strain evidence="2 3">CGMCC 1.12398</strain>
    </source>
</reference>
<feature type="transmembrane region" description="Helical" evidence="1">
    <location>
        <begin position="168"/>
        <end position="188"/>
    </location>
</feature>
<evidence type="ECO:0000313" key="3">
    <source>
        <dbReference type="Proteomes" id="UP000249620"/>
    </source>
</evidence>
<organism evidence="2 3">
    <name type="scientific">Flavobacterium aquaticum</name>
    <dbReference type="NCBI Taxonomy" id="1236486"/>
    <lineage>
        <taxon>Bacteria</taxon>
        <taxon>Pseudomonadati</taxon>
        <taxon>Bacteroidota</taxon>
        <taxon>Flavobacteriia</taxon>
        <taxon>Flavobacteriales</taxon>
        <taxon>Flavobacteriaceae</taxon>
        <taxon>Flavobacterium</taxon>
    </lineage>
</organism>
<evidence type="ECO:0000256" key="1">
    <source>
        <dbReference type="SAM" id="Phobius"/>
    </source>
</evidence>
<feature type="transmembrane region" description="Helical" evidence="1">
    <location>
        <begin position="41"/>
        <end position="67"/>
    </location>
</feature>
<keyword evidence="1" id="KW-0472">Membrane</keyword>
<keyword evidence="3" id="KW-1185">Reference proteome</keyword>
<comment type="caution">
    <text evidence="2">The sequence shown here is derived from an EMBL/GenBank/DDBJ whole genome shotgun (WGS) entry which is preliminary data.</text>
</comment>
<accession>A0A327YKS7</accession>